<dbReference type="Gene3D" id="3.30.450.20">
    <property type="entry name" value="PAS domain"/>
    <property type="match status" value="2"/>
</dbReference>
<feature type="domain" description="PAS" evidence="9">
    <location>
        <begin position="195"/>
        <end position="234"/>
    </location>
</feature>
<dbReference type="SUPFAM" id="SSF55785">
    <property type="entry name" value="PYP-like sensor domain (PAS domain)"/>
    <property type="match status" value="2"/>
</dbReference>
<dbReference type="InterPro" id="IPR000160">
    <property type="entry name" value="GGDEF_dom"/>
</dbReference>
<dbReference type="InterPro" id="IPR035965">
    <property type="entry name" value="PAS-like_dom_sf"/>
</dbReference>
<dbReference type="InterPro" id="IPR029787">
    <property type="entry name" value="Nucleotide_cyclase"/>
</dbReference>
<dbReference type="PANTHER" id="PTHR45138">
    <property type="entry name" value="REGULATORY COMPONENTS OF SENSORY TRANSDUCTION SYSTEM"/>
    <property type="match status" value="1"/>
</dbReference>
<dbReference type="InterPro" id="IPR000700">
    <property type="entry name" value="PAS-assoc_C"/>
</dbReference>
<keyword evidence="3" id="KW-1003">Cell membrane</keyword>
<feature type="transmembrane region" description="Helical" evidence="8">
    <location>
        <begin position="74"/>
        <end position="97"/>
    </location>
</feature>
<feature type="transmembrane region" description="Helical" evidence="8">
    <location>
        <begin position="167"/>
        <end position="189"/>
    </location>
</feature>
<feature type="transmembrane region" description="Helical" evidence="8">
    <location>
        <begin position="12"/>
        <end position="32"/>
    </location>
</feature>
<dbReference type="InterPro" id="IPR011620">
    <property type="entry name" value="Sig_transdc_His_kinase_LytS_TM"/>
</dbReference>
<sequence>MRSVSEIWQPLIANLAVVALFSSIWSLASDWLDKQRWIIRKLCIGLLVGSAAVSTMLLTVEIVPGVVYDLRTCVVAVGAFFSGPVVAIIAILMSGAFRLLEGGAGVGLAFFHLGTAALVGLGVRSAARSPLPNPFWIVLLAAAMALLLLLVVFLLTRVVSLEEARDLVVPGTVLTLLATLMMGFTILAARRAGYDRSILRAALAQAPEFLYVKDTDGRFLTVNEAVVHHHGYSEPAEMIGRSDFDTTDRARAEELHEQERAIMESRTALLDFEEEVVDNSGQWRWYKTSKVPLTGKDGRIVGLAGMTVDTTAVKKLERELTESRDRLSLAMSEMSDGLALFDRNGYLVFCNDQYRDAFPRSAHARVPGRHINEILLECARAGEQLGIPEDDIEGWAERVGSLLRVPNVVTVELFNGTYLQLRNQPASNDSAVVIVTDVTDLKLAERALLEANADLSRQASTDPLTGLANRRVFDEVLERDMARCGRAGTPLSLVLLDVDRFKHFNDVYGHQAGDRCLILVANAIKTSLLRPSDLAARYGGEEFAIILPDTDLTGARAVAERIRNAIAEASADDPGGAVTASLGVAEYDLSKGPTTPEGLVRRADGALYSAKAAGRNKVMAAAAE</sequence>
<dbReference type="Proteomes" id="UP001369958">
    <property type="component" value="Chromosome"/>
</dbReference>
<reference evidence="12 13" key="1">
    <citation type="submission" date="2024-02" db="EMBL/GenBank/DDBJ databases">
        <title>Complete genome sequence of Pelagibacterium nitratireducens ZH15.</title>
        <authorList>
            <person name="Zhao L.H."/>
        </authorList>
    </citation>
    <scope>NUCLEOTIDE SEQUENCE [LARGE SCALE GENOMIC DNA]</scope>
    <source>
        <strain evidence="12 13">ZH15</strain>
    </source>
</reference>
<comment type="subcellular location">
    <subcellularLocation>
        <location evidence="1">Cell membrane</location>
        <topology evidence="1">Multi-pass membrane protein</topology>
    </subcellularLocation>
</comment>
<keyword evidence="12" id="KW-0808">Transferase</keyword>
<feature type="transmembrane region" description="Helical" evidence="8">
    <location>
        <begin position="44"/>
        <end position="68"/>
    </location>
</feature>
<dbReference type="PROSITE" id="PS50113">
    <property type="entry name" value="PAC"/>
    <property type="match status" value="1"/>
</dbReference>
<dbReference type="PANTHER" id="PTHR45138:SF9">
    <property type="entry name" value="DIGUANYLATE CYCLASE DGCM-RELATED"/>
    <property type="match status" value="1"/>
</dbReference>
<dbReference type="InterPro" id="IPR043128">
    <property type="entry name" value="Rev_trsase/Diguanyl_cyclase"/>
</dbReference>
<comment type="catalytic activity">
    <reaction evidence="7">
        <text>2 GTP = 3',3'-c-di-GMP + 2 diphosphate</text>
        <dbReference type="Rhea" id="RHEA:24898"/>
        <dbReference type="ChEBI" id="CHEBI:33019"/>
        <dbReference type="ChEBI" id="CHEBI:37565"/>
        <dbReference type="ChEBI" id="CHEBI:58805"/>
        <dbReference type="EC" id="2.7.7.65"/>
    </reaction>
</comment>
<dbReference type="EMBL" id="CP146275">
    <property type="protein sequence ID" value="WWT31771.1"/>
    <property type="molecule type" value="Genomic_DNA"/>
</dbReference>
<evidence type="ECO:0000259" key="11">
    <source>
        <dbReference type="PROSITE" id="PS50887"/>
    </source>
</evidence>
<name>A0ABZ2HVW5_9HYPH</name>
<keyword evidence="13" id="KW-1185">Reference proteome</keyword>
<organism evidence="12 13">
    <name type="scientific">Pelagibacterium nitratireducens</name>
    <dbReference type="NCBI Taxonomy" id="1046114"/>
    <lineage>
        <taxon>Bacteria</taxon>
        <taxon>Pseudomonadati</taxon>
        <taxon>Pseudomonadota</taxon>
        <taxon>Alphaproteobacteria</taxon>
        <taxon>Hyphomicrobiales</taxon>
        <taxon>Devosiaceae</taxon>
        <taxon>Pelagibacterium</taxon>
    </lineage>
</organism>
<evidence type="ECO:0000313" key="12">
    <source>
        <dbReference type="EMBL" id="WWT31771.1"/>
    </source>
</evidence>
<evidence type="ECO:0000259" key="9">
    <source>
        <dbReference type="PROSITE" id="PS50112"/>
    </source>
</evidence>
<dbReference type="SUPFAM" id="SSF55073">
    <property type="entry name" value="Nucleotide cyclase"/>
    <property type="match status" value="1"/>
</dbReference>
<evidence type="ECO:0000256" key="8">
    <source>
        <dbReference type="SAM" id="Phobius"/>
    </source>
</evidence>
<feature type="domain" description="GGDEF" evidence="11">
    <location>
        <begin position="489"/>
        <end position="623"/>
    </location>
</feature>
<dbReference type="NCBIfam" id="TIGR00229">
    <property type="entry name" value="sensory_box"/>
    <property type="match status" value="1"/>
</dbReference>
<dbReference type="InterPro" id="IPR000014">
    <property type="entry name" value="PAS"/>
</dbReference>
<keyword evidence="4 8" id="KW-0812">Transmembrane</keyword>
<dbReference type="Pfam" id="PF08448">
    <property type="entry name" value="PAS_4"/>
    <property type="match status" value="1"/>
</dbReference>
<evidence type="ECO:0000259" key="10">
    <source>
        <dbReference type="PROSITE" id="PS50113"/>
    </source>
</evidence>
<dbReference type="SMART" id="SM00267">
    <property type="entry name" value="GGDEF"/>
    <property type="match status" value="1"/>
</dbReference>
<feature type="transmembrane region" description="Helical" evidence="8">
    <location>
        <begin position="135"/>
        <end position="155"/>
    </location>
</feature>
<dbReference type="NCBIfam" id="TIGR00254">
    <property type="entry name" value="GGDEF"/>
    <property type="match status" value="1"/>
</dbReference>
<feature type="transmembrane region" description="Helical" evidence="8">
    <location>
        <begin position="104"/>
        <end position="123"/>
    </location>
</feature>
<accession>A0ABZ2HVW5</accession>
<proteinExistence type="predicted"/>
<dbReference type="CDD" id="cd01949">
    <property type="entry name" value="GGDEF"/>
    <property type="match status" value="1"/>
</dbReference>
<dbReference type="PROSITE" id="PS50887">
    <property type="entry name" value="GGDEF"/>
    <property type="match status" value="1"/>
</dbReference>
<gene>
    <name evidence="12" type="ORF">V6617_12200</name>
</gene>
<evidence type="ECO:0000256" key="6">
    <source>
        <dbReference type="ARBA" id="ARBA00023136"/>
    </source>
</evidence>
<feature type="domain" description="PAC" evidence="10">
    <location>
        <begin position="270"/>
        <end position="322"/>
    </location>
</feature>
<dbReference type="SMART" id="SM00091">
    <property type="entry name" value="PAS"/>
    <property type="match status" value="2"/>
</dbReference>
<dbReference type="CDD" id="cd00130">
    <property type="entry name" value="PAS"/>
    <property type="match status" value="1"/>
</dbReference>
<dbReference type="Pfam" id="PF07694">
    <property type="entry name" value="5TM-5TMR_LYT"/>
    <property type="match status" value="1"/>
</dbReference>
<protein>
    <recommendedName>
        <fullName evidence="2">diguanylate cyclase</fullName>
        <ecNumber evidence="2">2.7.7.65</ecNumber>
    </recommendedName>
</protein>
<keyword evidence="12" id="KW-0548">Nucleotidyltransferase</keyword>
<dbReference type="GO" id="GO:0052621">
    <property type="term" value="F:diguanylate cyclase activity"/>
    <property type="evidence" value="ECO:0007669"/>
    <property type="project" value="UniProtKB-EC"/>
</dbReference>
<dbReference type="Pfam" id="PF12860">
    <property type="entry name" value="PAS_7"/>
    <property type="match status" value="1"/>
</dbReference>
<evidence type="ECO:0000256" key="4">
    <source>
        <dbReference type="ARBA" id="ARBA00022692"/>
    </source>
</evidence>
<dbReference type="Gene3D" id="3.30.70.270">
    <property type="match status" value="1"/>
</dbReference>
<dbReference type="RefSeq" id="WP_338607233.1">
    <property type="nucleotide sequence ID" value="NZ_CP146275.1"/>
</dbReference>
<dbReference type="EC" id="2.7.7.65" evidence="2"/>
<evidence type="ECO:0000256" key="5">
    <source>
        <dbReference type="ARBA" id="ARBA00022989"/>
    </source>
</evidence>
<dbReference type="Pfam" id="PF00990">
    <property type="entry name" value="GGDEF"/>
    <property type="match status" value="1"/>
</dbReference>
<keyword evidence="5 8" id="KW-1133">Transmembrane helix</keyword>
<dbReference type="PROSITE" id="PS50112">
    <property type="entry name" value="PAS"/>
    <property type="match status" value="1"/>
</dbReference>
<evidence type="ECO:0000256" key="7">
    <source>
        <dbReference type="ARBA" id="ARBA00034247"/>
    </source>
</evidence>
<keyword evidence="6 8" id="KW-0472">Membrane</keyword>
<evidence type="ECO:0000256" key="1">
    <source>
        <dbReference type="ARBA" id="ARBA00004651"/>
    </source>
</evidence>
<evidence type="ECO:0000256" key="3">
    <source>
        <dbReference type="ARBA" id="ARBA00022475"/>
    </source>
</evidence>
<dbReference type="InterPro" id="IPR050469">
    <property type="entry name" value="Diguanylate_Cyclase"/>
</dbReference>
<evidence type="ECO:0000256" key="2">
    <source>
        <dbReference type="ARBA" id="ARBA00012528"/>
    </source>
</evidence>
<dbReference type="InterPro" id="IPR013656">
    <property type="entry name" value="PAS_4"/>
</dbReference>
<evidence type="ECO:0000313" key="13">
    <source>
        <dbReference type="Proteomes" id="UP001369958"/>
    </source>
</evidence>